<proteinExistence type="predicted"/>
<keyword evidence="4" id="KW-1185">Reference proteome</keyword>
<dbReference type="AlphaFoldDB" id="R7QE63"/>
<dbReference type="STRING" id="2769.R7QE63"/>
<organism evidence="3 4">
    <name type="scientific">Chondrus crispus</name>
    <name type="common">Carrageen Irish moss</name>
    <name type="synonym">Polymorpha crispa</name>
    <dbReference type="NCBI Taxonomy" id="2769"/>
    <lineage>
        <taxon>Eukaryota</taxon>
        <taxon>Rhodophyta</taxon>
        <taxon>Florideophyceae</taxon>
        <taxon>Rhodymeniophycidae</taxon>
        <taxon>Gigartinales</taxon>
        <taxon>Gigartinaceae</taxon>
        <taxon>Chondrus</taxon>
    </lineage>
</organism>
<dbReference type="OMA" id="HKGGTVQ"/>
<reference evidence="4" key="1">
    <citation type="journal article" date="2013" name="Proc. Natl. Acad. Sci. U.S.A.">
        <title>Genome structure and metabolic features in the red seaweed Chondrus crispus shed light on evolution of the Archaeplastida.</title>
        <authorList>
            <person name="Collen J."/>
            <person name="Porcel B."/>
            <person name="Carre W."/>
            <person name="Ball S.G."/>
            <person name="Chaparro C."/>
            <person name="Tonon T."/>
            <person name="Barbeyron T."/>
            <person name="Michel G."/>
            <person name="Noel B."/>
            <person name="Valentin K."/>
            <person name="Elias M."/>
            <person name="Artiguenave F."/>
            <person name="Arun A."/>
            <person name="Aury J.M."/>
            <person name="Barbosa-Neto J.F."/>
            <person name="Bothwell J.H."/>
            <person name="Bouget F.Y."/>
            <person name="Brillet L."/>
            <person name="Cabello-Hurtado F."/>
            <person name="Capella-Gutierrez S."/>
            <person name="Charrier B."/>
            <person name="Cladiere L."/>
            <person name="Cock J.M."/>
            <person name="Coelho S.M."/>
            <person name="Colleoni C."/>
            <person name="Czjzek M."/>
            <person name="Da Silva C."/>
            <person name="Delage L."/>
            <person name="Denoeud F."/>
            <person name="Deschamps P."/>
            <person name="Dittami S.M."/>
            <person name="Gabaldon T."/>
            <person name="Gachon C.M."/>
            <person name="Groisillier A."/>
            <person name="Herve C."/>
            <person name="Jabbari K."/>
            <person name="Katinka M."/>
            <person name="Kloareg B."/>
            <person name="Kowalczyk N."/>
            <person name="Labadie K."/>
            <person name="Leblanc C."/>
            <person name="Lopez P.J."/>
            <person name="McLachlan D.H."/>
            <person name="Meslet-Cladiere L."/>
            <person name="Moustafa A."/>
            <person name="Nehr Z."/>
            <person name="Nyvall Collen P."/>
            <person name="Panaud O."/>
            <person name="Partensky F."/>
            <person name="Poulain J."/>
            <person name="Rensing S.A."/>
            <person name="Rousvoal S."/>
            <person name="Samson G."/>
            <person name="Symeonidi A."/>
            <person name="Weissenbach J."/>
            <person name="Zambounis A."/>
            <person name="Wincker P."/>
            <person name="Boyen C."/>
        </authorList>
    </citation>
    <scope>NUCLEOTIDE SEQUENCE [LARGE SCALE GENOMIC DNA]</scope>
    <source>
        <strain evidence="4">cv. Stackhouse</strain>
    </source>
</reference>
<dbReference type="PANTHER" id="PTHR12722">
    <property type="entry name" value="XAP-5 PROTEIN-RELATED"/>
    <property type="match status" value="1"/>
</dbReference>
<accession>R7QE63</accession>
<dbReference type="Proteomes" id="UP000012073">
    <property type="component" value="Unassembled WGS sequence"/>
</dbReference>
<feature type="region of interest" description="Disordered" evidence="1">
    <location>
        <begin position="110"/>
        <end position="180"/>
    </location>
</feature>
<dbReference type="GO" id="GO:0006325">
    <property type="term" value="P:chromatin organization"/>
    <property type="evidence" value="ECO:0007669"/>
    <property type="project" value="TreeGrafter"/>
</dbReference>
<evidence type="ECO:0000256" key="1">
    <source>
        <dbReference type="SAM" id="MobiDB-lite"/>
    </source>
</evidence>
<feature type="region of interest" description="Disordered" evidence="1">
    <location>
        <begin position="1"/>
        <end position="30"/>
    </location>
</feature>
<dbReference type="GO" id="GO:0005634">
    <property type="term" value="C:nucleus"/>
    <property type="evidence" value="ECO:0007669"/>
    <property type="project" value="InterPro"/>
</dbReference>
<feature type="compositionally biased region" description="Polar residues" evidence="1">
    <location>
        <begin position="1"/>
        <end position="14"/>
    </location>
</feature>
<dbReference type="GeneID" id="17323558"/>
<protein>
    <recommendedName>
        <fullName evidence="2">FAM50A/XAP5 C-terminal domain-containing protein</fullName>
    </recommendedName>
</protein>
<feature type="compositionally biased region" description="Basic and acidic residues" evidence="1">
    <location>
        <begin position="169"/>
        <end position="180"/>
    </location>
</feature>
<dbReference type="Pfam" id="PF04921">
    <property type="entry name" value="XAP5"/>
    <property type="match status" value="1"/>
</dbReference>
<sequence>MASYTGGSKATSRIQALEAERKRNKDELARRKERIAAASDKVISNATGNSFTASTETVEDLLKSDTVGLVTHADFKARRKYLERYKTLREKQADERRARLKKANKVVLSFAESDDSDDNSEDDSELPQKKRKVLQRTEEDESEVKGVPPSPPKRRKLGKSPGVDTSFLPDREREINEQRERERLKQDWINEQEAIKSEIVRITYSYWDGSGHRRTIRCKKGTTVGRFLAMVQTEFKELRNTSADTLMFIKEDLIIPHHYSFYDFIVTKARGKSGPLFSFDVVEDIRVVTDTKKEKEDAHAGKVVERRWYERNRHIFPASRWEVYDPTKNFSRYTIHGD</sequence>
<dbReference type="KEGG" id="ccp:CHC_T00004446001"/>
<feature type="domain" description="FAM50A/XAP5 C-terminal" evidence="2">
    <location>
        <begin position="200"/>
        <end position="334"/>
    </location>
</feature>
<dbReference type="EMBL" id="HG001756">
    <property type="protein sequence ID" value="CDF36028.1"/>
    <property type="molecule type" value="Genomic_DNA"/>
</dbReference>
<dbReference type="InterPro" id="IPR007005">
    <property type="entry name" value="XAP5"/>
</dbReference>
<dbReference type="OrthoDB" id="1562195at2759"/>
<evidence type="ECO:0000259" key="2">
    <source>
        <dbReference type="Pfam" id="PF04921"/>
    </source>
</evidence>
<dbReference type="PhylomeDB" id="R7QE63"/>
<name>R7QE63_CHOCR</name>
<feature type="compositionally biased region" description="Basic and acidic residues" evidence="1">
    <location>
        <begin position="18"/>
        <end position="30"/>
    </location>
</feature>
<dbReference type="PANTHER" id="PTHR12722:SF0">
    <property type="entry name" value="PROTEIN FAM50A"/>
    <property type="match status" value="1"/>
</dbReference>
<dbReference type="Gramene" id="CDF36028">
    <property type="protein sequence ID" value="CDF36028"/>
    <property type="gene ID" value="CHC_T00004446001"/>
</dbReference>
<evidence type="ECO:0000313" key="3">
    <source>
        <dbReference type="EMBL" id="CDF36028.1"/>
    </source>
</evidence>
<gene>
    <name evidence="3" type="ORF">CHC_T00004446001</name>
</gene>
<evidence type="ECO:0000313" key="4">
    <source>
        <dbReference type="Proteomes" id="UP000012073"/>
    </source>
</evidence>
<feature type="compositionally biased region" description="Acidic residues" evidence="1">
    <location>
        <begin position="112"/>
        <end position="125"/>
    </location>
</feature>
<dbReference type="RefSeq" id="XP_005715847.1">
    <property type="nucleotide sequence ID" value="XM_005715790.1"/>
</dbReference>
<dbReference type="InterPro" id="IPR048337">
    <property type="entry name" value="FAM50A/XAP5_C"/>
</dbReference>